<comment type="caution">
    <text evidence="1">The sequence shown here is derived from an EMBL/GenBank/DDBJ whole genome shotgun (WGS) entry which is preliminary data.</text>
</comment>
<organism evidence="1 2">
    <name type="scientific">Meloidogyne graminicola</name>
    <dbReference type="NCBI Taxonomy" id="189291"/>
    <lineage>
        <taxon>Eukaryota</taxon>
        <taxon>Metazoa</taxon>
        <taxon>Ecdysozoa</taxon>
        <taxon>Nematoda</taxon>
        <taxon>Chromadorea</taxon>
        <taxon>Rhabditida</taxon>
        <taxon>Tylenchina</taxon>
        <taxon>Tylenchomorpha</taxon>
        <taxon>Tylenchoidea</taxon>
        <taxon>Meloidogynidae</taxon>
        <taxon>Meloidogyninae</taxon>
        <taxon>Meloidogyne</taxon>
    </lineage>
</organism>
<gene>
    <name evidence="1" type="ORF">Mgra_00007573</name>
</gene>
<dbReference type="Gene3D" id="3.30.70.590">
    <property type="entry name" value="Poly(A) polymerase predicted RNA binding domain"/>
    <property type="match status" value="1"/>
</dbReference>
<evidence type="ECO:0000313" key="2">
    <source>
        <dbReference type="Proteomes" id="UP000605970"/>
    </source>
</evidence>
<accession>A0A8S9ZIG0</accession>
<dbReference type="AlphaFoldDB" id="A0A8S9ZIG0"/>
<dbReference type="SUPFAM" id="SSF81631">
    <property type="entry name" value="PAP/OAS1 substrate-binding domain"/>
    <property type="match status" value="1"/>
</dbReference>
<dbReference type="Proteomes" id="UP000605970">
    <property type="component" value="Unassembled WGS sequence"/>
</dbReference>
<evidence type="ECO:0000313" key="1">
    <source>
        <dbReference type="EMBL" id="KAF7632991.1"/>
    </source>
</evidence>
<feature type="non-terminal residue" evidence="1">
    <location>
        <position position="1"/>
    </location>
</feature>
<dbReference type="Gene3D" id="1.10.1410.10">
    <property type="match status" value="1"/>
</dbReference>
<keyword evidence="2" id="KW-1185">Reference proteome</keyword>
<dbReference type="EMBL" id="JABEBT010000087">
    <property type="protein sequence ID" value="KAF7632991.1"/>
    <property type="molecule type" value="Genomic_DNA"/>
</dbReference>
<name>A0A8S9ZIG0_9BILA</name>
<protein>
    <submittedName>
        <fullName evidence="1">Uncharacterized protein</fullName>
    </submittedName>
</protein>
<sequence length="297" mass="35627">MLKYLQKILNQKYQKIFTIIKIFCKKNSIYGENFGFLNEKALIILAYYLDIVNPTLPLKEIPLNLIKIFKNNFIIEIDKNINTNINLDEYLNIDKNKNWKILLPGKYTYNALYTINKTTEEIIKKQLNIGYQLFNNYSITDWYKNDNFVKQYENLFLIICYYSNNSLNGPQFCDFIENNLRNHLQIEIENKVNLIEYIHIKPLKLLNSEECPSKQFKLNEEYKDWICTIWVSGIKWKNEEKKGKLNEFKQFINKLKENLMKQFKGEINEQSSINDFNLGFNYIKSEQLEEFTSKDKN</sequence>
<proteinExistence type="predicted"/>
<reference evidence="1" key="1">
    <citation type="journal article" date="2020" name="Ecol. Evol.">
        <title>Genome structure and content of the rice root-knot nematode (Meloidogyne graminicola).</title>
        <authorList>
            <person name="Phan N.T."/>
            <person name="Danchin E.G.J."/>
            <person name="Klopp C."/>
            <person name="Perfus-Barbeoch L."/>
            <person name="Kozlowski D.K."/>
            <person name="Koutsovoulos G.D."/>
            <person name="Lopez-Roques C."/>
            <person name="Bouchez O."/>
            <person name="Zahm M."/>
            <person name="Besnard G."/>
            <person name="Bellafiore S."/>
        </authorList>
    </citation>
    <scope>NUCLEOTIDE SEQUENCE</scope>
    <source>
        <strain evidence="1">VN-18</strain>
    </source>
</reference>